<keyword evidence="3" id="KW-1185">Reference proteome</keyword>
<dbReference type="EMBL" id="LVIE01000190">
    <property type="protein sequence ID" value="OHT23185.1"/>
    <property type="molecule type" value="Genomic_DNA"/>
</dbReference>
<accession>A0A1S1HLQ1</accession>
<reference evidence="2 3" key="1">
    <citation type="submission" date="2016-03" db="EMBL/GenBank/DDBJ databases">
        <title>Genome sequence of Providencia stuartii strain, isolated from the salivary glands of larval Lucilia sericata.</title>
        <authorList>
            <person name="Yuan Y."/>
            <person name="Zhang Y."/>
            <person name="Fu S."/>
            <person name="Crippen T.L."/>
            <person name="Visi D."/>
            <person name="Benbow M.E."/>
            <person name="Allen M."/>
            <person name="Tomberlin J.K."/>
            <person name="Sze S.-H."/>
            <person name="Tarone A.M."/>
        </authorList>
    </citation>
    <scope>NUCLEOTIDE SEQUENCE [LARGE SCALE GENOMIC DNA]</scope>
    <source>
        <strain evidence="2 3">Crippen</strain>
    </source>
</reference>
<organism evidence="2 3">
    <name type="scientific">Providencia stuartii</name>
    <dbReference type="NCBI Taxonomy" id="588"/>
    <lineage>
        <taxon>Bacteria</taxon>
        <taxon>Pseudomonadati</taxon>
        <taxon>Pseudomonadota</taxon>
        <taxon>Gammaproteobacteria</taxon>
        <taxon>Enterobacterales</taxon>
        <taxon>Morganellaceae</taxon>
        <taxon>Providencia</taxon>
    </lineage>
</organism>
<dbReference type="AlphaFoldDB" id="A0A1S1HLQ1"/>
<proteinExistence type="predicted"/>
<sequence length="590" mass="64063">MAGTIPTKNPVPSKDIRDLGFNSEKIDEFVTSLQHSYTDRFGKCHRTVEGMNWVVEQLIEQFKIDVNQAIIAAGYAPVGTFQDGAAVTLLNHVVLWSLPDGDGEYYRWEGSLEKIIPANSTPQTTGGVEKGAWVLVGIKNWESVFDADLNAIARLHNVNVNQVSTLTLTTVDNCSLFFNSASKVCYYALSPITGEITYISSDNDGVVTLTVSGNRVEIYRAGMIAGNVEFRRPQSQSTTHVILRSVNIGGTRVHIEPNGNVEGTTAKLDWMFDPYDKDPNNYRIGSIYSYTGDPNSTGEGAVYVYNAKSVGAAWGNWPSMHFGFQDDSVGGTPMKIMFFDTGASQFYAPMKGMWHHGKKVKAGDYVTASIKIYRAVNTGTTGNITPSHTSGSVSDGSVTWEFIRAPRGQDVKPAVIFGERDDMPMFGLPNHRVQVLKPVAVGKGGFFDFFGRNDELVGRMIPSTGAGGERLLDIVSSDGGSRLRLNSTSKTLQTANLATVFTAKTQNTVTQIDVSATTLVRVGNSTPYIITRFVGGTGGQVFYLESTTAGQTTLKHNSYIRLKAGADVVLSDKHVIAFLIASDGETAMQI</sequence>
<evidence type="ECO:0000313" key="2">
    <source>
        <dbReference type="EMBL" id="OHT23185.1"/>
    </source>
</evidence>
<dbReference type="Gene3D" id="2.10.10.80">
    <property type="match status" value="1"/>
</dbReference>
<comment type="caution">
    <text evidence="2">The sequence shown here is derived from an EMBL/GenBank/DDBJ whole genome shotgun (WGS) entry which is preliminary data.</text>
</comment>
<gene>
    <name evidence="2" type="ORF">A3Q29_07080</name>
</gene>
<dbReference type="Proteomes" id="UP000179588">
    <property type="component" value="Unassembled WGS sequence"/>
</dbReference>
<dbReference type="Pfam" id="PF18668">
    <property type="entry name" value="Tail_spike_N"/>
    <property type="match status" value="1"/>
</dbReference>
<feature type="domain" description="Tail spike TSP1/Gp66 N-terminal" evidence="1">
    <location>
        <begin position="100"/>
        <end position="138"/>
    </location>
</feature>
<evidence type="ECO:0000259" key="1">
    <source>
        <dbReference type="Pfam" id="PF18668"/>
    </source>
</evidence>
<protein>
    <recommendedName>
        <fullName evidence="1">Tail spike TSP1/Gp66 N-terminal domain-containing protein</fullName>
    </recommendedName>
</protein>
<dbReference type="InterPro" id="IPR040775">
    <property type="entry name" value="Tail_spike_N"/>
</dbReference>
<evidence type="ECO:0000313" key="3">
    <source>
        <dbReference type="Proteomes" id="UP000179588"/>
    </source>
</evidence>
<name>A0A1S1HLQ1_PROST</name>